<dbReference type="Pfam" id="PF00196">
    <property type="entry name" value="GerE"/>
    <property type="match status" value="1"/>
</dbReference>
<feature type="domain" description="HTH luxR-type" evidence="4">
    <location>
        <begin position="199"/>
        <end position="264"/>
    </location>
</feature>
<keyword evidence="1" id="KW-0805">Transcription regulation</keyword>
<evidence type="ECO:0000256" key="3">
    <source>
        <dbReference type="ARBA" id="ARBA00023163"/>
    </source>
</evidence>
<name>A0A9W4W1Z5_PSEHA</name>
<protein>
    <recommendedName>
        <fullName evidence="4">HTH luxR-type domain-containing protein</fullName>
    </recommendedName>
</protein>
<keyword evidence="6" id="KW-1185">Reference proteome</keyword>
<evidence type="ECO:0000256" key="1">
    <source>
        <dbReference type="ARBA" id="ARBA00023015"/>
    </source>
</evidence>
<keyword evidence="3" id="KW-0804">Transcription</keyword>
<dbReference type="PRINTS" id="PR00038">
    <property type="entry name" value="HTHLUXR"/>
</dbReference>
<comment type="caution">
    <text evidence="5">The sequence shown here is derived from an EMBL/GenBank/DDBJ whole genome shotgun (WGS) entry which is preliminary data.</text>
</comment>
<dbReference type="PANTHER" id="PTHR44688:SF16">
    <property type="entry name" value="DNA-BINDING TRANSCRIPTIONAL ACTIVATOR DEVR_DOSR"/>
    <property type="match status" value="1"/>
</dbReference>
<dbReference type="AlphaFoldDB" id="A0A9W4W1Z5"/>
<dbReference type="Proteomes" id="UP001152447">
    <property type="component" value="Unassembled WGS sequence"/>
</dbReference>
<keyword evidence="2" id="KW-0238">DNA-binding</keyword>
<organism evidence="5 6">
    <name type="scientific">Pseudoalteromonas haloplanktis</name>
    <name type="common">Alteromonas haloplanktis</name>
    <dbReference type="NCBI Taxonomy" id="228"/>
    <lineage>
        <taxon>Bacteria</taxon>
        <taxon>Pseudomonadati</taxon>
        <taxon>Pseudomonadota</taxon>
        <taxon>Gammaproteobacteria</taxon>
        <taxon>Alteromonadales</taxon>
        <taxon>Pseudoalteromonadaceae</taxon>
        <taxon>Pseudoalteromonas</taxon>
    </lineage>
</organism>
<dbReference type="CDD" id="cd06170">
    <property type="entry name" value="LuxR_C_like"/>
    <property type="match status" value="1"/>
</dbReference>
<proteinExistence type="predicted"/>
<evidence type="ECO:0000256" key="2">
    <source>
        <dbReference type="ARBA" id="ARBA00023125"/>
    </source>
</evidence>
<dbReference type="InterPro" id="IPR036388">
    <property type="entry name" value="WH-like_DNA-bd_sf"/>
</dbReference>
<dbReference type="RefSeq" id="WP_262976159.1">
    <property type="nucleotide sequence ID" value="NZ_CAMAPB010000007.1"/>
</dbReference>
<dbReference type="Gene3D" id="1.10.10.10">
    <property type="entry name" value="Winged helix-like DNA-binding domain superfamily/Winged helix DNA-binding domain"/>
    <property type="match status" value="1"/>
</dbReference>
<accession>A0A9W4W1Z5</accession>
<sequence length="268" mass="30618">MQSDSQQQLTQQDALAQCVQAIKGTSFAQKLVNYIALIVEFDCAVVLACRVNKHPIYLFDSIEKQRELLFQRYLTNSFVNDPFYTELVSKAEEGVFRLADIARYQDELTFKAYQQQFYTHTDWTDELSICTNIGNGRSIVIYLGLLSNNQRFSALQKQQLIAHFNLIKALCSQHWGSQKLLLNQFNSTATGQLMENALTSFANQQLTQREHQVACLIVQGCDSADIAAQLGITLGTVKNHRKRIYSQLNVASLSEFFRLFLNHLMRTE</sequence>
<dbReference type="PANTHER" id="PTHR44688">
    <property type="entry name" value="DNA-BINDING TRANSCRIPTIONAL ACTIVATOR DEVR_DOSR"/>
    <property type="match status" value="1"/>
</dbReference>
<dbReference type="GO" id="GO:0006355">
    <property type="term" value="P:regulation of DNA-templated transcription"/>
    <property type="evidence" value="ECO:0007669"/>
    <property type="project" value="InterPro"/>
</dbReference>
<dbReference type="PROSITE" id="PS50043">
    <property type="entry name" value="HTH_LUXR_2"/>
    <property type="match status" value="1"/>
</dbReference>
<evidence type="ECO:0000313" key="5">
    <source>
        <dbReference type="EMBL" id="CAH9053066.1"/>
    </source>
</evidence>
<gene>
    <name evidence="5" type="ORF">PSEHALCIP103_00749</name>
</gene>
<dbReference type="GO" id="GO:0003677">
    <property type="term" value="F:DNA binding"/>
    <property type="evidence" value="ECO:0007669"/>
    <property type="project" value="UniProtKB-KW"/>
</dbReference>
<dbReference type="InterPro" id="IPR000792">
    <property type="entry name" value="Tscrpt_reg_LuxR_C"/>
</dbReference>
<dbReference type="EMBL" id="CAMAPB010000007">
    <property type="protein sequence ID" value="CAH9053066.1"/>
    <property type="molecule type" value="Genomic_DNA"/>
</dbReference>
<evidence type="ECO:0000259" key="4">
    <source>
        <dbReference type="PROSITE" id="PS50043"/>
    </source>
</evidence>
<dbReference type="SUPFAM" id="SSF46894">
    <property type="entry name" value="C-terminal effector domain of the bipartite response regulators"/>
    <property type="match status" value="1"/>
</dbReference>
<dbReference type="SMART" id="SM00421">
    <property type="entry name" value="HTH_LUXR"/>
    <property type="match status" value="1"/>
</dbReference>
<evidence type="ECO:0000313" key="6">
    <source>
        <dbReference type="Proteomes" id="UP001152447"/>
    </source>
</evidence>
<reference evidence="5" key="1">
    <citation type="submission" date="2022-07" db="EMBL/GenBank/DDBJ databases">
        <authorList>
            <person name="Criscuolo A."/>
        </authorList>
    </citation>
    <scope>NUCLEOTIDE SEQUENCE</scope>
    <source>
        <strain evidence="5">CIP103197</strain>
    </source>
</reference>
<dbReference type="InterPro" id="IPR016032">
    <property type="entry name" value="Sig_transdc_resp-reg_C-effctor"/>
</dbReference>